<dbReference type="Pfam" id="PF02037">
    <property type="entry name" value="SAP"/>
    <property type="match status" value="1"/>
</dbReference>
<protein>
    <recommendedName>
        <fullName evidence="3">SAP domain-containing protein</fullName>
    </recommendedName>
</protein>
<dbReference type="InterPro" id="IPR036361">
    <property type="entry name" value="SAP_dom_sf"/>
</dbReference>
<dbReference type="InterPro" id="IPR013320">
    <property type="entry name" value="ConA-like_dom_sf"/>
</dbReference>
<keyword evidence="2" id="KW-0812">Transmembrane</keyword>
<dbReference type="PANTHER" id="PTHR12381">
    <property type="entry name" value="HETEROGENEOUS NUCLEAR RIBONUCLEOPROTEIN U FAMILY MEMBER"/>
    <property type="match status" value="1"/>
</dbReference>
<dbReference type="SMART" id="SM00513">
    <property type="entry name" value="SAP"/>
    <property type="match status" value="1"/>
</dbReference>
<keyword evidence="2" id="KW-1133">Transmembrane helix</keyword>
<dbReference type="PANTHER" id="PTHR12381:SF41">
    <property type="entry name" value="HETEROGENEOUS NUCLEAR RIBONUCLEOPROTEIN U-LIKE PROTEIN 1"/>
    <property type="match status" value="1"/>
</dbReference>
<dbReference type="Gene3D" id="1.10.720.30">
    <property type="entry name" value="SAP domain"/>
    <property type="match status" value="1"/>
</dbReference>
<dbReference type="Proteomes" id="UP001434883">
    <property type="component" value="Unassembled WGS sequence"/>
</dbReference>
<accession>A0ABV0SDU9</accession>
<gene>
    <name evidence="4" type="ORF">XENOCAPTIV_003523</name>
</gene>
<organism evidence="4 5">
    <name type="scientific">Xenoophorus captivus</name>
    <dbReference type="NCBI Taxonomy" id="1517983"/>
    <lineage>
        <taxon>Eukaryota</taxon>
        <taxon>Metazoa</taxon>
        <taxon>Chordata</taxon>
        <taxon>Craniata</taxon>
        <taxon>Vertebrata</taxon>
        <taxon>Euteleostomi</taxon>
        <taxon>Actinopterygii</taxon>
        <taxon>Neopterygii</taxon>
        <taxon>Teleostei</taxon>
        <taxon>Neoteleostei</taxon>
        <taxon>Acanthomorphata</taxon>
        <taxon>Ovalentaria</taxon>
        <taxon>Atherinomorphae</taxon>
        <taxon>Cyprinodontiformes</taxon>
        <taxon>Goodeidae</taxon>
        <taxon>Xenoophorus</taxon>
    </lineage>
</organism>
<dbReference type="PROSITE" id="PS50800">
    <property type="entry name" value="SAP"/>
    <property type="match status" value="1"/>
</dbReference>
<dbReference type="Gene3D" id="2.60.120.920">
    <property type="match status" value="1"/>
</dbReference>
<dbReference type="EMBL" id="JAHRIN010076983">
    <property type="protein sequence ID" value="MEQ2218459.1"/>
    <property type="molecule type" value="Genomic_DNA"/>
</dbReference>
<feature type="region of interest" description="Disordered" evidence="1">
    <location>
        <begin position="69"/>
        <end position="92"/>
    </location>
</feature>
<reference evidence="4 5" key="1">
    <citation type="submission" date="2021-06" db="EMBL/GenBank/DDBJ databases">
        <authorList>
            <person name="Palmer J.M."/>
        </authorList>
    </citation>
    <scope>NUCLEOTIDE SEQUENCE [LARGE SCALE GENOMIC DNA]</scope>
    <source>
        <strain evidence="4 5">XC_2019</strain>
        <tissue evidence="4">Muscle</tissue>
    </source>
</reference>
<sequence>MRRCFALQFVTLGGGSVSFRLLRGLTRAARVRGDVKKLKVNELKEELQRRGLDTRGLKADLMERLKAALEAEEDSSEQTGQEEYGEETQEEEDAKEQQAIYVLFPHYLCSKDFESSNEVEMGFSKNGVNLGVAFRTTKEALAGRALFPHVLVKNCAVEFNFGQKREPYFPQQEGYTFLHDRPMEEKIRGTKGPANKSECEVRDCYHGISRIHTSVMGLRRQRNYAGRWDVLIQQATQCLNRLIEIAARKRRNYILDQVLLLHLHPVLILTTVSQCALMITFSLMDYLFIFQGVSVYYRVEEALITLLSLVM</sequence>
<dbReference type="InterPro" id="IPR043136">
    <property type="entry name" value="B30.2/SPRY_sf"/>
</dbReference>
<name>A0ABV0SDU9_9TELE</name>
<keyword evidence="2" id="KW-0472">Membrane</keyword>
<feature type="transmembrane region" description="Helical" evidence="2">
    <location>
        <begin position="266"/>
        <end position="288"/>
    </location>
</feature>
<feature type="domain" description="SAP" evidence="3">
    <location>
        <begin position="35"/>
        <end position="69"/>
    </location>
</feature>
<dbReference type="SUPFAM" id="SSF68906">
    <property type="entry name" value="SAP domain"/>
    <property type="match status" value="1"/>
</dbReference>
<evidence type="ECO:0000259" key="3">
    <source>
        <dbReference type="PROSITE" id="PS50800"/>
    </source>
</evidence>
<feature type="compositionally biased region" description="Acidic residues" evidence="1">
    <location>
        <begin position="83"/>
        <end position="92"/>
    </location>
</feature>
<keyword evidence="5" id="KW-1185">Reference proteome</keyword>
<evidence type="ECO:0000256" key="2">
    <source>
        <dbReference type="SAM" id="Phobius"/>
    </source>
</evidence>
<proteinExistence type="predicted"/>
<comment type="caution">
    <text evidence="4">The sequence shown here is derived from an EMBL/GenBank/DDBJ whole genome shotgun (WGS) entry which is preliminary data.</text>
</comment>
<dbReference type="InterPro" id="IPR003034">
    <property type="entry name" value="SAP_dom"/>
</dbReference>
<evidence type="ECO:0000313" key="4">
    <source>
        <dbReference type="EMBL" id="MEQ2218459.1"/>
    </source>
</evidence>
<evidence type="ECO:0000313" key="5">
    <source>
        <dbReference type="Proteomes" id="UP001434883"/>
    </source>
</evidence>
<evidence type="ECO:0000256" key="1">
    <source>
        <dbReference type="SAM" id="MobiDB-lite"/>
    </source>
</evidence>
<dbReference type="SUPFAM" id="SSF49899">
    <property type="entry name" value="Concanavalin A-like lectins/glucanases"/>
    <property type="match status" value="1"/>
</dbReference>